<feature type="transmembrane region" description="Helical" evidence="2">
    <location>
        <begin position="510"/>
        <end position="527"/>
    </location>
</feature>
<accession>A0ABP0KR22</accession>
<comment type="caution">
    <text evidence="4">The sequence shown here is derived from an EMBL/GenBank/DDBJ whole genome shotgun (WGS) entry which is preliminary data.</text>
</comment>
<keyword evidence="5" id="KW-1185">Reference proteome</keyword>
<evidence type="ECO:0000256" key="1">
    <source>
        <dbReference type="SAM" id="MobiDB-lite"/>
    </source>
</evidence>
<feature type="region of interest" description="Disordered" evidence="1">
    <location>
        <begin position="673"/>
        <end position="695"/>
    </location>
</feature>
<protein>
    <recommendedName>
        <fullName evidence="6">Translocation protein SEC62</fullName>
    </recommendedName>
</protein>
<evidence type="ECO:0000313" key="4">
    <source>
        <dbReference type="EMBL" id="CAK9029076.1"/>
    </source>
</evidence>
<proteinExistence type="predicted"/>
<feature type="transmembrane region" description="Helical" evidence="2">
    <location>
        <begin position="129"/>
        <end position="153"/>
    </location>
</feature>
<evidence type="ECO:0000313" key="5">
    <source>
        <dbReference type="Proteomes" id="UP001642484"/>
    </source>
</evidence>
<keyword evidence="2" id="KW-0472">Membrane</keyword>
<evidence type="ECO:0000256" key="2">
    <source>
        <dbReference type="SAM" id="Phobius"/>
    </source>
</evidence>
<evidence type="ECO:0008006" key="6">
    <source>
        <dbReference type="Google" id="ProtNLM"/>
    </source>
</evidence>
<evidence type="ECO:0000313" key="3">
    <source>
        <dbReference type="EMBL" id="CAK9028665.1"/>
    </source>
</evidence>
<gene>
    <name evidence="3" type="ORF">CCMP2556_LOCUS17178</name>
    <name evidence="4" type="ORF">CCMP2556_LOCUS17343</name>
</gene>
<feature type="region of interest" description="Disordered" evidence="1">
    <location>
        <begin position="1"/>
        <end position="70"/>
    </location>
</feature>
<name>A0ABP0KR22_9DINO</name>
<sequence>MELDEEYGLEDFGLSEEVKSEGEDGESEERTDDELDGEENDRKQEDGEEDIRSVSSVSNEGNDSDDDEMPEITRGAAQVFPEESWRRPLQRLQALLLSCLLPILLALLVVFAAFRLVKLFFQLLNDVYIVVRYVVLLAIRIALFPFYLLWLLLPSFIQDFLWENYEQRFGHRVRAVLSVKHAVEETISDVPDMLWACLVALYYSCVQPIGQTCRQLAWRLCGRMLVNTVFDPLHDAQVNKASWSKRKFIDGRGNKKRPVASQAVMASAHLRRAKAQAVRAKARRQRARRRRDLIRLALPEHQRKHLKQEDHFVQLEEHNPLKMKSRVMIVERRYAVFVGFAWMIAGQTILVLTLTGSDGDRCTICSEVPSLGMKMCQLGVGRDCAFENNSTQIVASVVLIGVGMLLAIYATCLYRPRSKSSEAIAEEEALAKKHYEALASRLKKTEDLESQVFGMLEDHFEKPSCAKNLRDCYYASPLGFLQHILDSCGYAWLVPVLRCEERWRLRAKSLWLQELCIFLSVGWIISLCGKVRRCFTKLRERKARRKSEAEASAPRCAALQQLLQRCYVWRAFLYWTGLGFSQSDSFDTKLVHSAKRSDARGVRSLEETLAHFDLIKPEEDPKDLKGVMELLLEEGYEELPLEAGFSGREGLDKGLDKEILELDLELLEEDQTMEVQEDVPEDEELIDCEEELHIN</sequence>
<reference evidence="4 5" key="1">
    <citation type="submission" date="2024-02" db="EMBL/GenBank/DDBJ databases">
        <authorList>
            <person name="Chen Y."/>
            <person name="Shah S."/>
            <person name="Dougan E. K."/>
            <person name="Thang M."/>
            <person name="Chan C."/>
        </authorList>
    </citation>
    <scope>NUCLEOTIDE SEQUENCE [LARGE SCALE GENOMIC DNA]</scope>
</reference>
<keyword evidence="2" id="KW-0812">Transmembrane</keyword>
<feature type="compositionally biased region" description="Acidic residues" evidence="1">
    <location>
        <begin position="23"/>
        <end position="39"/>
    </location>
</feature>
<feature type="transmembrane region" description="Helical" evidence="2">
    <location>
        <begin position="94"/>
        <end position="117"/>
    </location>
</feature>
<dbReference type="Proteomes" id="UP001642484">
    <property type="component" value="Unassembled WGS sequence"/>
</dbReference>
<organism evidence="4 5">
    <name type="scientific">Durusdinium trenchii</name>
    <dbReference type="NCBI Taxonomy" id="1381693"/>
    <lineage>
        <taxon>Eukaryota</taxon>
        <taxon>Sar</taxon>
        <taxon>Alveolata</taxon>
        <taxon>Dinophyceae</taxon>
        <taxon>Suessiales</taxon>
        <taxon>Symbiodiniaceae</taxon>
        <taxon>Durusdinium</taxon>
    </lineage>
</organism>
<feature type="transmembrane region" description="Helical" evidence="2">
    <location>
        <begin position="334"/>
        <end position="354"/>
    </location>
</feature>
<keyword evidence="2" id="KW-1133">Transmembrane helix</keyword>
<dbReference type="EMBL" id="CAXAMN010009446">
    <property type="protein sequence ID" value="CAK9028665.1"/>
    <property type="molecule type" value="Genomic_DNA"/>
</dbReference>
<feature type="transmembrane region" description="Helical" evidence="2">
    <location>
        <begin position="393"/>
        <end position="414"/>
    </location>
</feature>
<dbReference type="EMBL" id="CAXAMN010009557">
    <property type="protein sequence ID" value="CAK9029076.1"/>
    <property type="molecule type" value="Genomic_DNA"/>
</dbReference>